<proteinExistence type="predicted"/>
<sequence length="417" mass="44007">MSSPSGDTVILGAGIIGLSTAYYLSQSGKTKPESIHLVDSSPQLFYCASGLAGGFLAADWFAPSNASLGALSFALHKLLAEKYDGRNTWGFSLSTSLSLSHDSEAAVGGSGEDWLEQGTSRAQATGAKGPGKDGFGPRWLKRGDEGSLEAISREGTVGQIDPLRFCQWLLARCLERGVKLHQPARAISVSRDENNQLNGVRISNDGAETELPCTRLLIAAGAWTPRVFSTLFPKSKARIPVASLAGHSLLIRNPFHNPAEADKEPCHAVFATDSLGFSPEWFSRVGGELYLAGLNTTMMPLPELATDVMVVDEAMQKMKQCAAEMIGTVDGKPMEVLREALCFRPVSSSGRPLVCRVPDEKLAGGIKTRGGGEGGVFLAAGHGAWGISQAPGTGLVMAELIEGRQPSANLSALVLPS</sequence>
<dbReference type="EMBL" id="MU005575">
    <property type="protein sequence ID" value="KAF2687043.1"/>
    <property type="molecule type" value="Genomic_DNA"/>
</dbReference>
<evidence type="ECO:0000313" key="3">
    <source>
        <dbReference type="EMBL" id="KAF2687043.1"/>
    </source>
</evidence>
<dbReference type="AlphaFoldDB" id="A0A6G1JA76"/>
<dbReference type="Gene3D" id="3.50.50.60">
    <property type="entry name" value="FAD/NAD(P)-binding domain"/>
    <property type="match status" value="1"/>
</dbReference>
<dbReference type="OrthoDB" id="498204at2759"/>
<dbReference type="InterPro" id="IPR036188">
    <property type="entry name" value="FAD/NAD-bd_sf"/>
</dbReference>
<evidence type="ECO:0000259" key="2">
    <source>
        <dbReference type="Pfam" id="PF01266"/>
    </source>
</evidence>
<gene>
    <name evidence="3" type="ORF">K458DRAFT_429024</name>
</gene>
<dbReference type="GO" id="GO:0005829">
    <property type="term" value="C:cytosol"/>
    <property type="evidence" value="ECO:0007669"/>
    <property type="project" value="GOC"/>
</dbReference>
<keyword evidence="4" id="KW-1185">Reference proteome</keyword>
<evidence type="ECO:0000313" key="4">
    <source>
        <dbReference type="Proteomes" id="UP000799291"/>
    </source>
</evidence>
<feature type="domain" description="FAD dependent oxidoreductase" evidence="2">
    <location>
        <begin position="7"/>
        <end position="400"/>
    </location>
</feature>
<name>A0A6G1JA76_9PLEO</name>
<reference evidence="3" key="1">
    <citation type="journal article" date="2020" name="Stud. Mycol.">
        <title>101 Dothideomycetes genomes: a test case for predicting lifestyles and emergence of pathogens.</title>
        <authorList>
            <person name="Haridas S."/>
            <person name="Albert R."/>
            <person name="Binder M."/>
            <person name="Bloem J."/>
            <person name="Labutti K."/>
            <person name="Salamov A."/>
            <person name="Andreopoulos B."/>
            <person name="Baker S."/>
            <person name="Barry K."/>
            <person name="Bills G."/>
            <person name="Bluhm B."/>
            <person name="Cannon C."/>
            <person name="Castanera R."/>
            <person name="Culley D."/>
            <person name="Daum C."/>
            <person name="Ezra D."/>
            <person name="Gonzalez J."/>
            <person name="Henrissat B."/>
            <person name="Kuo A."/>
            <person name="Liang C."/>
            <person name="Lipzen A."/>
            <person name="Lutzoni F."/>
            <person name="Magnuson J."/>
            <person name="Mondo S."/>
            <person name="Nolan M."/>
            <person name="Ohm R."/>
            <person name="Pangilinan J."/>
            <person name="Park H.-J."/>
            <person name="Ramirez L."/>
            <person name="Alfaro M."/>
            <person name="Sun H."/>
            <person name="Tritt A."/>
            <person name="Yoshinaga Y."/>
            <person name="Zwiers L.-H."/>
            <person name="Turgeon B."/>
            <person name="Goodwin S."/>
            <person name="Spatafora J."/>
            <person name="Crous P."/>
            <person name="Grigoriev I."/>
        </authorList>
    </citation>
    <scope>NUCLEOTIDE SEQUENCE</scope>
    <source>
        <strain evidence="3">CBS 122367</strain>
    </source>
</reference>
<feature type="region of interest" description="Disordered" evidence="1">
    <location>
        <begin position="119"/>
        <end position="139"/>
    </location>
</feature>
<evidence type="ECO:0000256" key="1">
    <source>
        <dbReference type="SAM" id="MobiDB-lite"/>
    </source>
</evidence>
<dbReference type="GO" id="GO:0042147">
    <property type="term" value="P:retrograde transport, endosome to Golgi"/>
    <property type="evidence" value="ECO:0007669"/>
    <property type="project" value="TreeGrafter"/>
</dbReference>
<protein>
    <submittedName>
        <fullName evidence="3">FAD dependent oxidoreductase-like protein superfamily</fullName>
    </submittedName>
</protein>
<dbReference type="Pfam" id="PF01266">
    <property type="entry name" value="DAO"/>
    <property type="match status" value="1"/>
</dbReference>
<accession>A0A6G1JA76</accession>
<dbReference type="Proteomes" id="UP000799291">
    <property type="component" value="Unassembled WGS sequence"/>
</dbReference>
<dbReference type="PANTHER" id="PTHR13847">
    <property type="entry name" value="SARCOSINE DEHYDROGENASE-RELATED"/>
    <property type="match status" value="1"/>
</dbReference>
<organism evidence="3 4">
    <name type="scientific">Lentithecium fluviatile CBS 122367</name>
    <dbReference type="NCBI Taxonomy" id="1168545"/>
    <lineage>
        <taxon>Eukaryota</taxon>
        <taxon>Fungi</taxon>
        <taxon>Dikarya</taxon>
        <taxon>Ascomycota</taxon>
        <taxon>Pezizomycotina</taxon>
        <taxon>Dothideomycetes</taxon>
        <taxon>Pleosporomycetidae</taxon>
        <taxon>Pleosporales</taxon>
        <taxon>Massarineae</taxon>
        <taxon>Lentitheciaceae</taxon>
        <taxon>Lentithecium</taxon>
    </lineage>
</organism>
<dbReference type="PANTHER" id="PTHR13847:SF185">
    <property type="entry name" value="FAD DEPENDENT OXIDOREDUCTASE SUPERFAMILY (AFU_ORTHOLOGUE AFUA_3G02360)"/>
    <property type="match status" value="1"/>
</dbReference>
<dbReference type="Gene3D" id="3.30.9.10">
    <property type="entry name" value="D-Amino Acid Oxidase, subunit A, domain 2"/>
    <property type="match status" value="1"/>
</dbReference>
<dbReference type="InterPro" id="IPR006076">
    <property type="entry name" value="FAD-dep_OxRdtase"/>
</dbReference>
<dbReference type="SUPFAM" id="SSF51905">
    <property type="entry name" value="FAD/NAD(P)-binding domain"/>
    <property type="match status" value="1"/>
</dbReference>
<dbReference type="GO" id="GO:0005770">
    <property type="term" value="C:late endosome"/>
    <property type="evidence" value="ECO:0007669"/>
    <property type="project" value="TreeGrafter"/>
</dbReference>